<accession>A0AAW6CVA1</accession>
<name>A0AAW6CVA1_9FIRM</name>
<dbReference type="AlphaFoldDB" id="A0AAW6CVA1"/>
<keyword evidence="3 5" id="KW-1133">Transmembrane helix</keyword>
<proteinExistence type="predicted"/>
<dbReference type="Pfam" id="PF05105">
    <property type="entry name" value="Phage_holin_4_1"/>
    <property type="match status" value="1"/>
</dbReference>
<evidence type="ECO:0000256" key="5">
    <source>
        <dbReference type="SAM" id="Phobius"/>
    </source>
</evidence>
<reference evidence="6" key="1">
    <citation type="submission" date="2023-01" db="EMBL/GenBank/DDBJ databases">
        <title>Human gut microbiome strain richness.</title>
        <authorList>
            <person name="Chen-Liaw A."/>
        </authorList>
    </citation>
    <scope>NUCLEOTIDE SEQUENCE</scope>
    <source>
        <strain evidence="6">1001283st1_G1_1001283B150217_161031</strain>
    </source>
</reference>
<gene>
    <name evidence="6" type="ORF">PNE09_00720</name>
</gene>
<keyword evidence="2 5" id="KW-0812">Transmembrane</keyword>
<keyword evidence="4 5" id="KW-0472">Membrane</keyword>
<evidence type="ECO:0000313" key="7">
    <source>
        <dbReference type="Proteomes" id="UP001210809"/>
    </source>
</evidence>
<dbReference type="Proteomes" id="UP001210809">
    <property type="component" value="Unassembled WGS sequence"/>
</dbReference>
<evidence type="ECO:0000313" key="6">
    <source>
        <dbReference type="EMBL" id="MDB8002581.1"/>
    </source>
</evidence>
<dbReference type="GO" id="GO:0016020">
    <property type="term" value="C:membrane"/>
    <property type="evidence" value="ECO:0007669"/>
    <property type="project" value="UniProtKB-SubCell"/>
</dbReference>
<dbReference type="EMBL" id="JAQLXW010000001">
    <property type="protein sequence ID" value="MDB8002581.1"/>
    <property type="molecule type" value="Genomic_DNA"/>
</dbReference>
<evidence type="ECO:0000256" key="1">
    <source>
        <dbReference type="ARBA" id="ARBA00004141"/>
    </source>
</evidence>
<evidence type="ECO:0000256" key="4">
    <source>
        <dbReference type="ARBA" id="ARBA00023136"/>
    </source>
</evidence>
<sequence>MSKIQIIIDSIAGAVGAVLGFMYGEVTGLFWALIAFMALDYITGVVVAIIEKRLSSEVGFRGLAKKFLILVFVAVGHIADTYILGGTPAAMSAVMLFYMANEGISIIENAAALGLPVPKKLTSIMEQIRNKSESEDE</sequence>
<comment type="subcellular location">
    <subcellularLocation>
        <location evidence="1">Membrane</location>
        <topology evidence="1">Multi-pass membrane protein</topology>
    </subcellularLocation>
</comment>
<evidence type="ECO:0000256" key="3">
    <source>
        <dbReference type="ARBA" id="ARBA00022989"/>
    </source>
</evidence>
<feature type="transmembrane region" description="Helical" evidence="5">
    <location>
        <begin position="30"/>
        <end position="51"/>
    </location>
</feature>
<protein>
    <submittedName>
        <fullName evidence="6">Phage holin family protein</fullName>
    </submittedName>
</protein>
<evidence type="ECO:0000256" key="2">
    <source>
        <dbReference type="ARBA" id="ARBA00022692"/>
    </source>
</evidence>
<feature type="transmembrane region" description="Helical" evidence="5">
    <location>
        <begin position="7"/>
        <end position="24"/>
    </location>
</feature>
<dbReference type="InterPro" id="IPR006480">
    <property type="entry name" value="Phage_holin_4_1"/>
</dbReference>
<feature type="transmembrane region" description="Helical" evidence="5">
    <location>
        <begin position="63"/>
        <end position="84"/>
    </location>
</feature>
<organism evidence="6 7">
    <name type="scientific">[Eubacterium] siraeum</name>
    <dbReference type="NCBI Taxonomy" id="39492"/>
    <lineage>
        <taxon>Bacteria</taxon>
        <taxon>Bacillati</taxon>
        <taxon>Bacillota</taxon>
        <taxon>Clostridia</taxon>
        <taxon>Eubacteriales</taxon>
        <taxon>Oscillospiraceae</taxon>
        <taxon>Oscillospiraceae incertae sedis</taxon>
    </lineage>
</organism>
<comment type="caution">
    <text evidence="6">The sequence shown here is derived from an EMBL/GenBank/DDBJ whole genome shotgun (WGS) entry which is preliminary data.</text>
</comment>
<dbReference type="NCBIfam" id="TIGR01593">
    <property type="entry name" value="holin_tox_secr"/>
    <property type="match status" value="1"/>
</dbReference>